<keyword evidence="2" id="KW-0560">Oxidoreductase</keyword>
<dbReference type="AlphaFoldDB" id="A0A7W3INV1"/>
<evidence type="ECO:0000313" key="2">
    <source>
        <dbReference type="EMBL" id="MBA8792482.1"/>
    </source>
</evidence>
<comment type="caution">
    <text evidence="2">The sequence shown here is derived from an EMBL/GenBank/DDBJ whole genome shotgun (WGS) entry which is preliminary data.</text>
</comment>
<gene>
    <name evidence="2" type="ORF">FHX74_000076</name>
</gene>
<dbReference type="GO" id="GO:0051213">
    <property type="term" value="F:dioxygenase activity"/>
    <property type="evidence" value="ECO:0007669"/>
    <property type="project" value="UniProtKB-KW"/>
</dbReference>
<dbReference type="Proteomes" id="UP000523079">
    <property type="component" value="Unassembled WGS sequence"/>
</dbReference>
<dbReference type="PROSITE" id="PS51819">
    <property type="entry name" value="VOC"/>
    <property type="match status" value="1"/>
</dbReference>
<reference evidence="2 3" key="1">
    <citation type="submission" date="2020-07" db="EMBL/GenBank/DDBJ databases">
        <title>Sequencing the genomes of 1000 actinobacteria strains.</title>
        <authorList>
            <person name="Klenk H.-P."/>
        </authorList>
    </citation>
    <scope>NUCLEOTIDE SEQUENCE [LARGE SCALE GENOMIC DNA]</scope>
    <source>
        <strain evidence="2 3">DSM 100723</strain>
    </source>
</reference>
<keyword evidence="3" id="KW-1185">Reference proteome</keyword>
<evidence type="ECO:0000259" key="1">
    <source>
        <dbReference type="PROSITE" id="PS51819"/>
    </source>
</evidence>
<organism evidence="2 3">
    <name type="scientific">Microlunatus kandeliicorticis</name>
    <dbReference type="NCBI Taxonomy" id="1759536"/>
    <lineage>
        <taxon>Bacteria</taxon>
        <taxon>Bacillati</taxon>
        <taxon>Actinomycetota</taxon>
        <taxon>Actinomycetes</taxon>
        <taxon>Propionibacteriales</taxon>
        <taxon>Propionibacteriaceae</taxon>
        <taxon>Microlunatus</taxon>
    </lineage>
</organism>
<protein>
    <submittedName>
        <fullName evidence="2">Catechol-2,3-dioxygenase</fullName>
    </submittedName>
</protein>
<keyword evidence="2" id="KW-0223">Dioxygenase</keyword>
<feature type="domain" description="VOC" evidence="1">
    <location>
        <begin position="2"/>
        <end position="111"/>
    </location>
</feature>
<dbReference type="SUPFAM" id="SSF54593">
    <property type="entry name" value="Glyoxalase/Bleomycin resistance protein/Dihydroxybiphenyl dioxygenase"/>
    <property type="match status" value="1"/>
</dbReference>
<sequence>MTFERVLVQAAVTDLREAESWYALLFGTGPSARPMDGLIEWHLGDTFGVQVFHDPDHAGHSAMVLDESDLDQLAARLIAVGIADDGPEQVTASRILVLRDPDGNRVVVSGV</sequence>
<dbReference type="Pfam" id="PF00903">
    <property type="entry name" value="Glyoxalase"/>
    <property type="match status" value="1"/>
</dbReference>
<dbReference type="RefSeq" id="WP_182558132.1">
    <property type="nucleotide sequence ID" value="NZ_JACGWT010000001.1"/>
</dbReference>
<evidence type="ECO:0000313" key="3">
    <source>
        <dbReference type="Proteomes" id="UP000523079"/>
    </source>
</evidence>
<proteinExistence type="predicted"/>
<dbReference type="Gene3D" id="3.10.180.10">
    <property type="entry name" value="2,3-Dihydroxybiphenyl 1,2-Dioxygenase, domain 1"/>
    <property type="match status" value="1"/>
</dbReference>
<dbReference type="EMBL" id="JACGWT010000001">
    <property type="protein sequence ID" value="MBA8792482.1"/>
    <property type="molecule type" value="Genomic_DNA"/>
</dbReference>
<dbReference type="InterPro" id="IPR004360">
    <property type="entry name" value="Glyas_Fos-R_dOase_dom"/>
</dbReference>
<accession>A0A7W3INV1</accession>
<dbReference type="InterPro" id="IPR029068">
    <property type="entry name" value="Glyas_Bleomycin-R_OHBP_Dase"/>
</dbReference>
<name>A0A7W3INV1_9ACTN</name>
<dbReference type="InterPro" id="IPR037523">
    <property type="entry name" value="VOC_core"/>
</dbReference>